<evidence type="ECO:0000313" key="2">
    <source>
        <dbReference type="EMBL" id="ABN08691.1"/>
    </source>
</evidence>
<keyword evidence="1" id="KW-0472">Membrane</keyword>
<gene>
    <name evidence="2" type="ORF">MtrDRAFT_AC157893g30v2</name>
</gene>
<name>A2Q4Z1_MEDTR</name>
<keyword evidence="1" id="KW-1133">Transmembrane helix</keyword>
<evidence type="ECO:0000256" key="1">
    <source>
        <dbReference type="SAM" id="Phobius"/>
    </source>
</evidence>
<reference evidence="2" key="2">
    <citation type="submission" date="2007-03" db="EMBL/GenBank/DDBJ databases">
        <authorList>
            <consortium name="The International Medicago Genome Annotation Group"/>
        </authorList>
    </citation>
    <scope>NUCLEOTIDE SEQUENCE</scope>
</reference>
<dbReference type="EMBL" id="AC157893">
    <property type="protein sequence ID" value="ABN08691.1"/>
    <property type="molecule type" value="Genomic_DNA"/>
</dbReference>
<keyword evidence="1" id="KW-0812">Transmembrane</keyword>
<organism evidence="2">
    <name type="scientific">Medicago truncatula</name>
    <name type="common">Barrel medic</name>
    <name type="synonym">Medicago tribuloides</name>
    <dbReference type="NCBI Taxonomy" id="3880"/>
    <lineage>
        <taxon>Eukaryota</taxon>
        <taxon>Viridiplantae</taxon>
        <taxon>Streptophyta</taxon>
        <taxon>Embryophyta</taxon>
        <taxon>Tracheophyta</taxon>
        <taxon>Spermatophyta</taxon>
        <taxon>Magnoliopsida</taxon>
        <taxon>eudicotyledons</taxon>
        <taxon>Gunneridae</taxon>
        <taxon>Pentapetalae</taxon>
        <taxon>rosids</taxon>
        <taxon>fabids</taxon>
        <taxon>Fabales</taxon>
        <taxon>Fabaceae</taxon>
        <taxon>Papilionoideae</taxon>
        <taxon>50 kb inversion clade</taxon>
        <taxon>NPAAA clade</taxon>
        <taxon>Hologalegina</taxon>
        <taxon>IRL clade</taxon>
        <taxon>Trifolieae</taxon>
        <taxon>Medicago</taxon>
    </lineage>
</organism>
<evidence type="ECO:0008006" key="3">
    <source>
        <dbReference type="Google" id="ProtNLM"/>
    </source>
</evidence>
<reference evidence="2" key="1">
    <citation type="submission" date="2005-04" db="EMBL/GenBank/DDBJ databases">
        <authorList>
            <person name="Town C.D."/>
        </authorList>
    </citation>
    <scope>NUCLEOTIDE SEQUENCE</scope>
</reference>
<proteinExistence type="predicted"/>
<sequence>MIFHKSFKLHSVLLMTVATVMVVSKTVVVGGASFCGGGGRGFPILFLTLVM</sequence>
<dbReference type="AlphaFoldDB" id="A2Q4Z1"/>
<protein>
    <recommendedName>
        <fullName evidence="3">Transmembrane protein</fullName>
    </recommendedName>
</protein>
<accession>A2Q4Z1</accession>
<feature type="transmembrane region" description="Helical" evidence="1">
    <location>
        <begin position="12"/>
        <end position="34"/>
    </location>
</feature>